<keyword evidence="2" id="KW-0472">Membrane</keyword>
<feature type="region of interest" description="Disordered" evidence="1">
    <location>
        <begin position="55"/>
        <end position="112"/>
    </location>
</feature>
<feature type="compositionally biased region" description="Polar residues" evidence="1">
    <location>
        <begin position="72"/>
        <end position="83"/>
    </location>
</feature>
<keyword evidence="2" id="KW-0812">Transmembrane</keyword>
<dbReference type="RefSeq" id="XP_035675174.1">
    <property type="nucleotide sequence ID" value="XM_035819281.1"/>
</dbReference>
<keyword evidence="3" id="KW-0732">Signal</keyword>
<dbReference type="AlphaFoldDB" id="A0A9J7L2Y8"/>
<dbReference type="Proteomes" id="UP000001554">
    <property type="component" value="Chromosome 4"/>
</dbReference>
<dbReference type="KEGG" id="bfo:118414942"/>
<feature type="signal peptide" evidence="3">
    <location>
        <begin position="1"/>
        <end position="29"/>
    </location>
</feature>
<gene>
    <name evidence="5" type="primary">LOC118414942</name>
</gene>
<reference evidence="4" key="1">
    <citation type="journal article" date="2020" name="Nat. Ecol. Evol.">
        <title>Deeply conserved synteny resolves early events in vertebrate evolution.</title>
        <authorList>
            <person name="Simakov O."/>
            <person name="Marletaz F."/>
            <person name="Yue J.X."/>
            <person name="O'Connell B."/>
            <person name="Jenkins J."/>
            <person name="Brandt A."/>
            <person name="Calef R."/>
            <person name="Tung C.H."/>
            <person name="Huang T.K."/>
            <person name="Schmutz J."/>
            <person name="Satoh N."/>
            <person name="Yu J.K."/>
            <person name="Putnam N.H."/>
            <person name="Green R.E."/>
            <person name="Rokhsar D.S."/>
        </authorList>
    </citation>
    <scope>NUCLEOTIDE SEQUENCE [LARGE SCALE GENOMIC DNA]</scope>
    <source>
        <strain evidence="4">S238N-H82</strain>
    </source>
</reference>
<feature type="compositionally biased region" description="Low complexity" evidence="1">
    <location>
        <begin position="90"/>
        <end position="104"/>
    </location>
</feature>
<dbReference type="OMA" id="YSCSMVE"/>
<evidence type="ECO:0000256" key="3">
    <source>
        <dbReference type="SAM" id="SignalP"/>
    </source>
</evidence>
<dbReference type="GeneID" id="118414942"/>
<evidence type="ECO:0000313" key="4">
    <source>
        <dbReference type="Proteomes" id="UP000001554"/>
    </source>
</evidence>
<dbReference type="Gene3D" id="2.10.60.10">
    <property type="entry name" value="CD59"/>
    <property type="match status" value="1"/>
</dbReference>
<feature type="transmembrane region" description="Helical" evidence="2">
    <location>
        <begin position="299"/>
        <end position="323"/>
    </location>
</feature>
<dbReference type="OrthoDB" id="10045679at2759"/>
<protein>
    <submittedName>
        <fullName evidence="5">Uncharacterized protein LOC118414942</fullName>
    </submittedName>
</protein>
<organism evidence="4 5">
    <name type="scientific">Branchiostoma floridae</name>
    <name type="common">Florida lancelet</name>
    <name type="synonym">Amphioxus</name>
    <dbReference type="NCBI Taxonomy" id="7739"/>
    <lineage>
        <taxon>Eukaryota</taxon>
        <taxon>Metazoa</taxon>
        <taxon>Chordata</taxon>
        <taxon>Cephalochordata</taxon>
        <taxon>Leptocardii</taxon>
        <taxon>Amphioxiformes</taxon>
        <taxon>Branchiostomatidae</taxon>
        <taxon>Branchiostoma</taxon>
    </lineage>
</organism>
<keyword evidence="2" id="KW-1133">Transmembrane helix</keyword>
<accession>A0A9J7L2Y8</accession>
<dbReference type="InterPro" id="IPR045860">
    <property type="entry name" value="Snake_toxin-like_sf"/>
</dbReference>
<name>A0A9J7L2Y8_BRAFL</name>
<feature type="compositionally biased region" description="Low complexity" evidence="1">
    <location>
        <begin position="61"/>
        <end position="71"/>
    </location>
</feature>
<feature type="chain" id="PRO_5039887381" evidence="3">
    <location>
        <begin position="30"/>
        <end position="347"/>
    </location>
</feature>
<evidence type="ECO:0000256" key="2">
    <source>
        <dbReference type="SAM" id="Phobius"/>
    </source>
</evidence>
<evidence type="ECO:0000256" key="1">
    <source>
        <dbReference type="SAM" id="MobiDB-lite"/>
    </source>
</evidence>
<evidence type="ECO:0000313" key="5">
    <source>
        <dbReference type="RefSeq" id="XP_035675174.1"/>
    </source>
</evidence>
<proteinExistence type="predicted"/>
<dbReference type="PANTHER" id="PTHR34721:SF11">
    <property type="entry name" value="ACTIVIN_RECP DOMAIN-CONTAINING PROTEIN"/>
    <property type="match status" value="1"/>
</dbReference>
<keyword evidence="4" id="KW-1185">Reference proteome</keyword>
<dbReference type="PANTHER" id="PTHR34721">
    <property type="entry name" value="PROTEIN CBG09734"/>
    <property type="match status" value="1"/>
</dbReference>
<reference evidence="5" key="2">
    <citation type="submission" date="2025-08" db="UniProtKB">
        <authorList>
            <consortium name="RefSeq"/>
        </authorList>
    </citation>
    <scope>IDENTIFICATION</scope>
    <source>
        <strain evidence="5">S238N-H82</strain>
        <tissue evidence="5">Testes</tissue>
    </source>
</reference>
<sequence>MIMASVSCKHGSWGMILLITLHFSSQGGATSCYKGIIEDGTDNPDFPVVKQCDVREKRDSPLSTSLSPTSSVEPNVTEPSHTTAAPAVQSTTKKVPTSPTTTNQPTPPLSTRAPADAQMCLRFAVQKTSGSLKFGKAVEWKVKYGCDTDNLCQGKTGTFDHKVTWHGESGTLYCCNSDNCNSPVVQSCYNGEIGKKRLVQATCLADSKFCVSSLDHVNGTVVGGQYSCSMVEYRDVCVRNGFSEPGCKNVTGPSGKLSTVCCCNTNNCNIPINITSPVSPTTRSPSVHPKHHGSHSVNYAVPTAATVIIILVILTAVGGLCVWKKKRETGSGALSFTYSRLAADVAV</sequence>